<sequence length="170" mass="18411">MAPAAETAVAVPVAAETAAVAPAVAETAADRRASAVTERRSSQMSAGWDDHCDRTPRAHSSEALSLKDGWCSEQGFSASVGNDIDCWSASAQNDRLSVRVQARPDDSSDSRADRDSRRIMTKWEYVTVPLIVHATKQILDQWGEDGYELVQVVPGPDNNGLVAYLKRPKD</sequence>
<protein>
    <recommendedName>
        <fullName evidence="4">DUF4177 domain-containing protein</fullName>
    </recommendedName>
</protein>
<evidence type="ECO:0008006" key="4">
    <source>
        <dbReference type="Google" id="ProtNLM"/>
    </source>
</evidence>
<keyword evidence="3" id="KW-1185">Reference proteome</keyword>
<evidence type="ECO:0000313" key="3">
    <source>
        <dbReference type="Proteomes" id="UP001501791"/>
    </source>
</evidence>
<feature type="compositionally biased region" description="Basic and acidic residues" evidence="1">
    <location>
        <begin position="28"/>
        <end position="41"/>
    </location>
</feature>
<proteinExistence type="predicted"/>
<accession>A0ABP4M3L6</accession>
<dbReference type="Proteomes" id="UP001501791">
    <property type="component" value="Unassembled WGS sequence"/>
</dbReference>
<reference evidence="3" key="1">
    <citation type="journal article" date="2019" name="Int. J. Syst. Evol. Microbiol.">
        <title>The Global Catalogue of Microorganisms (GCM) 10K type strain sequencing project: providing services to taxonomists for standard genome sequencing and annotation.</title>
        <authorList>
            <consortium name="The Broad Institute Genomics Platform"/>
            <consortium name="The Broad Institute Genome Sequencing Center for Infectious Disease"/>
            <person name="Wu L."/>
            <person name="Ma J."/>
        </authorList>
    </citation>
    <scope>NUCLEOTIDE SEQUENCE [LARGE SCALE GENOMIC DNA]</scope>
    <source>
        <strain evidence="3">JCM 13319</strain>
    </source>
</reference>
<comment type="caution">
    <text evidence="2">The sequence shown here is derived from an EMBL/GenBank/DDBJ whole genome shotgun (WGS) entry which is preliminary data.</text>
</comment>
<evidence type="ECO:0000313" key="2">
    <source>
        <dbReference type="EMBL" id="GAA1536438.1"/>
    </source>
</evidence>
<feature type="compositionally biased region" description="Basic and acidic residues" evidence="1">
    <location>
        <begin position="48"/>
        <end position="60"/>
    </location>
</feature>
<evidence type="ECO:0000256" key="1">
    <source>
        <dbReference type="SAM" id="MobiDB-lite"/>
    </source>
</evidence>
<gene>
    <name evidence="2" type="ORF">GCM10009691_09690</name>
</gene>
<dbReference type="EMBL" id="BAAALY010000004">
    <property type="protein sequence ID" value="GAA1536438.1"/>
    <property type="molecule type" value="Genomic_DNA"/>
</dbReference>
<organism evidence="2 3">
    <name type="scientific">Brevibacterium picturae</name>
    <dbReference type="NCBI Taxonomy" id="260553"/>
    <lineage>
        <taxon>Bacteria</taxon>
        <taxon>Bacillati</taxon>
        <taxon>Actinomycetota</taxon>
        <taxon>Actinomycetes</taxon>
        <taxon>Micrococcales</taxon>
        <taxon>Brevibacteriaceae</taxon>
        <taxon>Brevibacterium</taxon>
    </lineage>
</organism>
<name>A0ABP4M3L6_9MICO</name>
<feature type="region of interest" description="Disordered" evidence="1">
    <location>
        <begin position="22"/>
        <end position="64"/>
    </location>
</feature>